<feature type="region of interest" description="Disordered" evidence="1">
    <location>
        <begin position="112"/>
        <end position="146"/>
    </location>
</feature>
<keyword evidence="2" id="KW-0812">Transmembrane</keyword>
<comment type="caution">
    <text evidence="3">The sequence shown here is derived from an EMBL/GenBank/DDBJ whole genome shotgun (WGS) entry which is preliminary data.</text>
</comment>
<feature type="compositionally biased region" description="Polar residues" evidence="1">
    <location>
        <begin position="127"/>
        <end position="145"/>
    </location>
</feature>
<dbReference type="Proteomes" id="UP000532194">
    <property type="component" value="Unassembled WGS sequence"/>
</dbReference>
<feature type="transmembrane region" description="Helical" evidence="2">
    <location>
        <begin position="724"/>
        <end position="745"/>
    </location>
</feature>
<keyword evidence="2" id="KW-0472">Membrane</keyword>
<organism evidence="3 4">
    <name type="scientific">Bifidobacterium oedipodis</name>
    <dbReference type="NCBI Taxonomy" id="2675322"/>
    <lineage>
        <taxon>Bacteria</taxon>
        <taxon>Bacillati</taxon>
        <taxon>Actinomycetota</taxon>
        <taxon>Actinomycetes</taxon>
        <taxon>Bifidobacteriales</taxon>
        <taxon>Bifidobacteriaceae</taxon>
        <taxon>Bifidobacterium</taxon>
    </lineage>
</organism>
<accession>A0A7Y0EM80</accession>
<feature type="transmembrane region" description="Helical" evidence="2">
    <location>
        <begin position="646"/>
        <end position="669"/>
    </location>
</feature>
<reference evidence="3 4" key="1">
    <citation type="submission" date="2020-02" db="EMBL/GenBank/DDBJ databases">
        <title>Characterization of phylogenetic diversity of novel bifidobacterial species isolated in Czech ZOOs.</title>
        <authorList>
            <person name="Lugli G.A."/>
            <person name="Vera N.B."/>
            <person name="Ventura M."/>
        </authorList>
    </citation>
    <scope>NUCLEOTIDE SEQUENCE [LARGE SCALE GENOMIC DNA]</scope>
    <source>
        <strain evidence="3 4">DSM 109957</strain>
    </source>
</reference>
<keyword evidence="2" id="KW-1133">Transmembrane helix</keyword>
<feature type="transmembrane region" description="Helical" evidence="2">
    <location>
        <begin position="400"/>
        <end position="424"/>
    </location>
</feature>
<dbReference type="EMBL" id="JAAIII010000001">
    <property type="protein sequence ID" value="NMM92844.1"/>
    <property type="molecule type" value="Genomic_DNA"/>
</dbReference>
<feature type="compositionally biased region" description="Low complexity" evidence="1">
    <location>
        <begin position="112"/>
        <end position="126"/>
    </location>
</feature>
<proteinExistence type="predicted"/>
<feature type="transmembrane region" description="Helical" evidence="2">
    <location>
        <begin position="675"/>
        <end position="691"/>
    </location>
</feature>
<protein>
    <recommendedName>
        <fullName evidence="5">Glycosyltransferase</fullName>
    </recommendedName>
</protein>
<evidence type="ECO:0000313" key="3">
    <source>
        <dbReference type="EMBL" id="NMM92844.1"/>
    </source>
</evidence>
<name>A0A7Y0EM80_9BIFI</name>
<dbReference type="AlphaFoldDB" id="A0A7Y0EM80"/>
<feature type="transmembrane region" description="Helical" evidence="2">
    <location>
        <begin position="526"/>
        <end position="546"/>
    </location>
</feature>
<feature type="transmembrane region" description="Helical" evidence="2">
    <location>
        <begin position="345"/>
        <end position="364"/>
    </location>
</feature>
<feature type="transmembrane region" description="Helical" evidence="2">
    <location>
        <begin position="431"/>
        <end position="448"/>
    </location>
</feature>
<feature type="transmembrane region" description="Helical" evidence="2">
    <location>
        <begin position="609"/>
        <end position="634"/>
    </location>
</feature>
<evidence type="ECO:0000256" key="1">
    <source>
        <dbReference type="SAM" id="MobiDB-lite"/>
    </source>
</evidence>
<sequence>MHAKNLTPVNRGDAPQSSARRGHKRLLFALIAAIVLIAAAECAVFNLPFWRTLGASTDTNAVHNTLGAGLQRTDEGLLRVTDPTKAYLELTADGTSDYLRVDTVSDEAIEQANQQAQADTQSDAATESSDGNTEGNTDSKSSKPLSSIHIRVDVGGQAGRVQWLSPSVERSHIVKASGSGTVRVWIVEKLGAVVPISDARANVRVPFAVNGLRMAAMAVILLLIAIWRPGSRLWRIALNPSSTRQRLAFTGIMLVVCAAFGASIIWQLRHAQPLVFHTENGYTYDFDQYAHVADSLIAGRSWLDLPVPDQLAQTADPYDVPTRLKLLEDGVSPIYWDYAFYNGHWYSYFGVLPAALLFVPYRLLTGMILPTSAAEQFLTMLFIVFFSMLVLRVVHRVMPATSLAAASLTVTGALLGAQVGYLAYRTNFYQVPFAASLALTSLGLWFWLGADTCARPLRKADRWSVGDTKPLSLPRLAAGALCIAANFGCRPTFTLTALLAFPLFWPQIRALVGELRARRISWGKALHAPLAVILPAAVVVAPLMVWNQVRFSSPFNFGNAYQFTVSDMTRYTTPLEDMPATIWYYLFLPLRFTNHFPWLSISPAPMPVWGYYEVMVGALFTATPLMLLAFALPFLRKLEMHGLRPWLTGCLVLAGVLVVFDSYVGGLGWRYSCDFGWLAALAAAPCLLWLVNGREPSRTLAGANDAVSGDGIAHVTPWRWLTRWIVTLLTIWTLIIAVLSCFVLSRDDSLIVNNPSVWYQVQSWFSLLQ</sequence>
<keyword evidence="4" id="KW-1185">Reference proteome</keyword>
<evidence type="ECO:0000313" key="4">
    <source>
        <dbReference type="Proteomes" id="UP000532194"/>
    </source>
</evidence>
<evidence type="ECO:0000256" key="2">
    <source>
        <dbReference type="SAM" id="Phobius"/>
    </source>
</evidence>
<feature type="transmembrane region" description="Helical" evidence="2">
    <location>
        <begin position="376"/>
        <end position="394"/>
    </location>
</feature>
<feature type="transmembrane region" description="Helical" evidence="2">
    <location>
        <begin position="207"/>
        <end position="227"/>
    </location>
</feature>
<evidence type="ECO:0008006" key="5">
    <source>
        <dbReference type="Google" id="ProtNLM"/>
    </source>
</evidence>
<gene>
    <name evidence="3" type="ORF">G1C95_0029</name>
</gene>
<feature type="transmembrane region" description="Helical" evidence="2">
    <location>
        <begin position="247"/>
        <end position="268"/>
    </location>
</feature>